<accession>A0A841HWC5</accession>
<organism evidence="2 3">
    <name type="scientific">Povalibacter uvarum</name>
    <dbReference type="NCBI Taxonomy" id="732238"/>
    <lineage>
        <taxon>Bacteria</taxon>
        <taxon>Pseudomonadati</taxon>
        <taxon>Pseudomonadota</taxon>
        <taxon>Gammaproteobacteria</taxon>
        <taxon>Steroidobacterales</taxon>
        <taxon>Steroidobacteraceae</taxon>
        <taxon>Povalibacter</taxon>
    </lineage>
</organism>
<evidence type="ECO:0000313" key="2">
    <source>
        <dbReference type="EMBL" id="MBB6096252.1"/>
    </source>
</evidence>
<proteinExistence type="predicted"/>
<dbReference type="Gene3D" id="1.10.3210.10">
    <property type="entry name" value="Hypothetical protein af1432"/>
    <property type="match status" value="1"/>
</dbReference>
<name>A0A841HWC5_9GAMM</name>
<dbReference type="SMART" id="SM00471">
    <property type="entry name" value="HDc"/>
    <property type="match status" value="1"/>
</dbReference>
<dbReference type="PROSITE" id="PS51832">
    <property type="entry name" value="HD_GYP"/>
    <property type="match status" value="1"/>
</dbReference>
<keyword evidence="3" id="KW-1185">Reference proteome</keyword>
<dbReference type="SUPFAM" id="SSF109604">
    <property type="entry name" value="HD-domain/PDEase-like"/>
    <property type="match status" value="1"/>
</dbReference>
<dbReference type="GO" id="GO:0008081">
    <property type="term" value="F:phosphoric diester hydrolase activity"/>
    <property type="evidence" value="ECO:0007669"/>
    <property type="project" value="UniProtKB-ARBA"/>
</dbReference>
<dbReference type="InterPro" id="IPR037522">
    <property type="entry name" value="HD_GYP_dom"/>
</dbReference>
<dbReference type="PANTHER" id="PTHR45228">
    <property type="entry name" value="CYCLIC DI-GMP PHOSPHODIESTERASE TM_0186-RELATED"/>
    <property type="match status" value="1"/>
</dbReference>
<dbReference type="InterPro" id="IPR003607">
    <property type="entry name" value="HD/PDEase_dom"/>
</dbReference>
<dbReference type="Proteomes" id="UP000588068">
    <property type="component" value="Unassembled WGS sequence"/>
</dbReference>
<comment type="caution">
    <text evidence="2">The sequence shown here is derived from an EMBL/GenBank/DDBJ whole genome shotgun (WGS) entry which is preliminary data.</text>
</comment>
<evidence type="ECO:0000313" key="3">
    <source>
        <dbReference type="Proteomes" id="UP000588068"/>
    </source>
</evidence>
<evidence type="ECO:0000259" key="1">
    <source>
        <dbReference type="PROSITE" id="PS51832"/>
    </source>
</evidence>
<reference evidence="2 3" key="1">
    <citation type="submission" date="2020-08" db="EMBL/GenBank/DDBJ databases">
        <title>Genomic Encyclopedia of Type Strains, Phase IV (KMG-IV): sequencing the most valuable type-strain genomes for metagenomic binning, comparative biology and taxonomic classification.</title>
        <authorList>
            <person name="Goeker M."/>
        </authorList>
    </citation>
    <scope>NUCLEOTIDE SEQUENCE [LARGE SCALE GENOMIC DNA]</scope>
    <source>
        <strain evidence="2 3">DSM 26723</strain>
    </source>
</reference>
<dbReference type="Pfam" id="PF13487">
    <property type="entry name" value="HD_5"/>
    <property type="match status" value="1"/>
</dbReference>
<dbReference type="AlphaFoldDB" id="A0A841HWC5"/>
<dbReference type="InterPro" id="IPR052020">
    <property type="entry name" value="Cyclic_di-GMP/3'3'-cGAMP_PDE"/>
</dbReference>
<sequence length="196" mass="21209">MDALVRETAAVVRALQERDDNTADHCGRASGLALEIGRACGLASSQLAALELTARLHDVGKIGIPDRVLLKPGRLDEEELQIMRTHPRRGYDILIAIPRDEIANVADAVLHHHEACDGTGYPDKLRGEAIPLLSRILAVADAYDALATVRPYHAPRSHAAIMTLLEERASKYDASVLLAFNSIIESSAYRSRGGSA</sequence>
<dbReference type="PANTHER" id="PTHR45228:SF4">
    <property type="entry name" value="LIPOPROTEIN"/>
    <property type="match status" value="1"/>
</dbReference>
<feature type="domain" description="HD-GYP" evidence="1">
    <location>
        <begin position="1"/>
        <end position="196"/>
    </location>
</feature>
<dbReference type="CDD" id="cd00077">
    <property type="entry name" value="HDc"/>
    <property type="match status" value="1"/>
</dbReference>
<dbReference type="RefSeq" id="WP_184335645.1">
    <property type="nucleotide sequence ID" value="NZ_JACHHZ010000007.1"/>
</dbReference>
<gene>
    <name evidence="2" type="ORF">HNQ60_005174</name>
</gene>
<protein>
    <submittedName>
        <fullName evidence="2">HD-GYP domain-containing protein (C-di-GMP phosphodiesterase class II)</fullName>
    </submittedName>
</protein>
<dbReference type="EMBL" id="JACHHZ010000007">
    <property type="protein sequence ID" value="MBB6096252.1"/>
    <property type="molecule type" value="Genomic_DNA"/>
</dbReference>